<dbReference type="AlphaFoldDB" id="A0A2H0DTQ4"/>
<sequence>MINKEIEQIGQTQVEIEAVPDEIGFAILKPDAVSTDIAEAILGKIKEAGLEVLHKEEVFLNQEMIAQLYGDRILLEWADELFRYLSSGQSMILIVGGSCASESLMKIRNEVRKDHGCDFLHNLIHASDTPTEAMAEASLFFDIGNL</sequence>
<dbReference type="Proteomes" id="UP000231136">
    <property type="component" value="Unassembled WGS sequence"/>
</dbReference>
<comment type="caution">
    <text evidence="2">Lacks conserved residue(s) required for the propagation of feature annotation.</text>
</comment>
<dbReference type="PANTHER" id="PTHR46161">
    <property type="entry name" value="NUCLEOSIDE DIPHOSPHATE KINASE"/>
    <property type="match status" value="1"/>
</dbReference>
<feature type="domain" description="Nucleoside diphosphate kinase-like" evidence="3">
    <location>
        <begin position="21"/>
        <end position="145"/>
    </location>
</feature>
<organism evidence="4 5">
    <name type="scientific">Candidatus Collierbacteria bacterium CG22_combo_CG10-13_8_21_14_all_43_12</name>
    <dbReference type="NCBI Taxonomy" id="1974537"/>
    <lineage>
        <taxon>Bacteria</taxon>
        <taxon>Candidatus Collieribacteriota</taxon>
    </lineage>
</organism>
<evidence type="ECO:0000259" key="3">
    <source>
        <dbReference type="SMART" id="SM00562"/>
    </source>
</evidence>
<protein>
    <recommendedName>
        <fullName evidence="3">Nucleoside diphosphate kinase-like domain-containing protein</fullName>
    </recommendedName>
</protein>
<dbReference type="PANTHER" id="PTHR46161:SF1">
    <property type="entry name" value="NUCLEOSIDE DIPHOSPHATE KINASE HOMOLOG 5"/>
    <property type="match status" value="1"/>
</dbReference>
<evidence type="ECO:0000256" key="2">
    <source>
        <dbReference type="PROSITE-ProRule" id="PRU00706"/>
    </source>
</evidence>
<dbReference type="SUPFAM" id="SSF54919">
    <property type="entry name" value="Nucleoside diphosphate kinase, NDK"/>
    <property type="match status" value="1"/>
</dbReference>
<name>A0A2H0DTQ4_9BACT</name>
<proteinExistence type="inferred from homology"/>
<dbReference type="InterPro" id="IPR036850">
    <property type="entry name" value="NDK-like_dom_sf"/>
</dbReference>
<dbReference type="EMBL" id="PCTR01000113">
    <property type="protein sequence ID" value="PIP85565.1"/>
    <property type="molecule type" value="Genomic_DNA"/>
</dbReference>
<evidence type="ECO:0000256" key="1">
    <source>
        <dbReference type="ARBA" id="ARBA00008142"/>
    </source>
</evidence>
<comment type="caution">
    <text evidence="4">The sequence shown here is derived from an EMBL/GenBank/DDBJ whole genome shotgun (WGS) entry which is preliminary data.</text>
</comment>
<dbReference type="Pfam" id="PF00334">
    <property type="entry name" value="NDK"/>
    <property type="match status" value="1"/>
</dbReference>
<accession>A0A2H0DTQ4</accession>
<gene>
    <name evidence="4" type="ORF">COW83_03630</name>
</gene>
<comment type="similarity">
    <text evidence="1 2">Belongs to the NDK family.</text>
</comment>
<reference evidence="4 5" key="1">
    <citation type="submission" date="2017-09" db="EMBL/GenBank/DDBJ databases">
        <title>Depth-based differentiation of microbial function through sediment-hosted aquifers and enrichment of novel symbionts in the deep terrestrial subsurface.</title>
        <authorList>
            <person name="Probst A.J."/>
            <person name="Ladd B."/>
            <person name="Jarett J.K."/>
            <person name="Geller-Mcgrath D.E."/>
            <person name="Sieber C.M."/>
            <person name="Emerson J.B."/>
            <person name="Anantharaman K."/>
            <person name="Thomas B.C."/>
            <person name="Malmstrom R."/>
            <person name="Stieglmeier M."/>
            <person name="Klingl A."/>
            <person name="Woyke T."/>
            <person name="Ryan C.M."/>
            <person name="Banfield J.F."/>
        </authorList>
    </citation>
    <scope>NUCLEOTIDE SEQUENCE [LARGE SCALE GENOMIC DNA]</scope>
    <source>
        <strain evidence="4">CG22_combo_CG10-13_8_21_14_all_43_12</strain>
    </source>
</reference>
<dbReference type="Gene3D" id="3.30.70.141">
    <property type="entry name" value="Nucleoside diphosphate kinase-like domain"/>
    <property type="match status" value="1"/>
</dbReference>
<dbReference type="InterPro" id="IPR034907">
    <property type="entry name" value="NDK-like_dom"/>
</dbReference>
<evidence type="ECO:0000313" key="5">
    <source>
        <dbReference type="Proteomes" id="UP000231136"/>
    </source>
</evidence>
<dbReference type="PROSITE" id="PS51374">
    <property type="entry name" value="NDPK_LIKE"/>
    <property type="match status" value="1"/>
</dbReference>
<dbReference type="SMART" id="SM00562">
    <property type="entry name" value="NDK"/>
    <property type="match status" value="1"/>
</dbReference>
<evidence type="ECO:0000313" key="4">
    <source>
        <dbReference type="EMBL" id="PIP85565.1"/>
    </source>
</evidence>